<evidence type="ECO:0008006" key="3">
    <source>
        <dbReference type="Google" id="ProtNLM"/>
    </source>
</evidence>
<dbReference type="InterPro" id="IPR029044">
    <property type="entry name" value="Nucleotide-diphossugar_trans"/>
</dbReference>
<protein>
    <recommendedName>
        <fullName evidence="3">Glycosyl transferase family 2</fullName>
    </recommendedName>
</protein>
<dbReference type="SUPFAM" id="SSF53448">
    <property type="entry name" value="Nucleotide-diphospho-sugar transferases"/>
    <property type="match status" value="1"/>
</dbReference>
<dbReference type="Proteomes" id="UP000001137">
    <property type="component" value="Chromosome"/>
</dbReference>
<dbReference type="OrthoDB" id="28831at2157"/>
<dbReference type="GeneID" id="5709757"/>
<proteinExistence type="predicted"/>
<organism evidence="1 2">
    <name type="scientific">Caldivirga maquilingensis (strain ATCC 700844 / DSM 13496 / JCM 10307 / IC-167)</name>
    <dbReference type="NCBI Taxonomy" id="397948"/>
    <lineage>
        <taxon>Archaea</taxon>
        <taxon>Thermoproteota</taxon>
        <taxon>Thermoprotei</taxon>
        <taxon>Thermoproteales</taxon>
        <taxon>Thermoproteaceae</taxon>
        <taxon>Caldivirga</taxon>
    </lineage>
</organism>
<dbReference type="RefSeq" id="WP_012186260.1">
    <property type="nucleotide sequence ID" value="NC_009954.1"/>
</dbReference>
<dbReference type="KEGG" id="cma:Cmaq_1214"/>
<evidence type="ECO:0000313" key="1">
    <source>
        <dbReference type="EMBL" id="ABW02041.1"/>
    </source>
</evidence>
<dbReference type="Gene3D" id="3.90.550.10">
    <property type="entry name" value="Spore Coat Polysaccharide Biosynthesis Protein SpsA, Chain A"/>
    <property type="match status" value="1"/>
</dbReference>
<sequence>MSSVVLSIITRNGALKGDVFRLMLLSTLQIPYKAIILIDDSDNDKTLNVVKSFANENNKELLASRSNTHGGRATRAIGRQTAFDLFLRNFIEGMLIQLDDDVILMNGWWSAVTDSLSDERIGLYYGLTYDVNDLNSLSTSNVNIQAVLINALERGRTNDFAIRRDALSAIEGRFGAIPPELHLYEDAWIWRAIQCAGYGIVIGLIGAFQHDPVKLSGLGDINVDIKYLKLASRYGIVQSVNPLNDSLRLLAPLLRLPSMVAKYGLTRGVKETWFRILYRYAKIKGTLTFNCSKLNSRGLKIP</sequence>
<evidence type="ECO:0000313" key="2">
    <source>
        <dbReference type="Proteomes" id="UP000001137"/>
    </source>
</evidence>
<dbReference type="AlphaFoldDB" id="A8ME35"/>
<reference evidence="1 2" key="1">
    <citation type="submission" date="2007-10" db="EMBL/GenBank/DDBJ databases">
        <title>Complete sequence of Caldivirga maquilingensis IC-167.</title>
        <authorList>
            <consortium name="US DOE Joint Genome Institute"/>
            <person name="Copeland A."/>
            <person name="Lucas S."/>
            <person name="Lapidus A."/>
            <person name="Barry K."/>
            <person name="Glavina del Rio T."/>
            <person name="Dalin E."/>
            <person name="Tice H."/>
            <person name="Pitluck S."/>
            <person name="Saunders E."/>
            <person name="Brettin T."/>
            <person name="Bruce D."/>
            <person name="Detter J.C."/>
            <person name="Han C."/>
            <person name="Schmutz J."/>
            <person name="Larimer F."/>
            <person name="Land M."/>
            <person name="Hauser L."/>
            <person name="Kyrpides N."/>
            <person name="Ivanova N."/>
            <person name="Biddle J.F."/>
            <person name="Zhang Z."/>
            <person name="Fitz-Gibbon S.T."/>
            <person name="Lowe T.M."/>
            <person name="Saltikov C."/>
            <person name="House C.H."/>
            <person name="Richardson P."/>
        </authorList>
    </citation>
    <scope>NUCLEOTIDE SEQUENCE [LARGE SCALE GENOMIC DNA]</scope>
    <source>
        <strain evidence="2">ATCC 700844 / DSM 13496 / JCM 10307 / IC-167</strain>
    </source>
</reference>
<name>A8ME35_CALMQ</name>
<accession>A8ME35</accession>
<dbReference type="EMBL" id="CP000852">
    <property type="protein sequence ID" value="ABW02041.1"/>
    <property type="molecule type" value="Genomic_DNA"/>
</dbReference>
<dbReference type="eggNOG" id="arCOG01381">
    <property type="taxonomic scope" value="Archaea"/>
</dbReference>
<gene>
    <name evidence="1" type="ordered locus">Cmaq_1214</name>
</gene>
<keyword evidence="2" id="KW-1185">Reference proteome</keyword>
<dbReference type="HOGENOM" id="CLU_914048_0_0_2"/>
<dbReference type="CAZy" id="GT2">
    <property type="family name" value="Glycosyltransferase Family 2"/>
</dbReference>
<dbReference type="CDD" id="cd00761">
    <property type="entry name" value="Glyco_tranf_GTA_type"/>
    <property type="match status" value="1"/>
</dbReference>